<protein>
    <recommendedName>
        <fullName evidence="9">Ig-like domain-containing protein</fullName>
    </recommendedName>
</protein>
<evidence type="ECO:0000256" key="7">
    <source>
        <dbReference type="ARBA" id="ARBA00023170"/>
    </source>
</evidence>
<feature type="domain" description="Ig-like" evidence="9">
    <location>
        <begin position="125"/>
        <end position="195"/>
    </location>
</feature>
<organism evidence="10 11">
    <name type="scientific">Sander lucioperca</name>
    <name type="common">Pike-perch</name>
    <name type="synonym">Perca lucioperca</name>
    <dbReference type="NCBI Taxonomy" id="283035"/>
    <lineage>
        <taxon>Eukaryota</taxon>
        <taxon>Metazoa</taxon>
        <taxon>Chordata</taxon>
        <taxon>Craniata</taxon>
        <taxon>Vertebrata</taxon>
        <taxon>Euteleostomi</taxon>
        <taxon>Actinopterygii</taxon>
        <taxon>Neopterygii</taxon>
        <taxon>Teleostei</taxon>
        <taxon>Neoteleostei</taxon>
        <taxon>Acanthomorphata</taxon>
        <taxon>Eupercaria</taxon>
        <taxon>Perciformes</taxon>
        <taxon>Percoidei</taxon>
        <taxon>Percidae</taxon>
        <taxon>Luciopercinae</taxon>
        <taxon>Sander</taxon>
    </lineage>
</organism>
<reference evidence="10" key="2">
    <citation type="submission" date="2025-09" db="UniProtKB">
        <authorList>
            <consortium name="Ensembl"/>
        </authorList>
    </citation>
    <scope>IDENTIFICATION</scope>
</reference>
<dbReference type="GeneTree" id="ENSGT00730000112894"/>
<evidence type="ECO:0000313" key="10">
    <source>
        <dbReference type="Ensembl" id="ENSSLUP00000047579.1"/>
    </source>
</evidence>
<evidence type="ECO:0000256" key="2">
    <source>
        <dbReference type="ARBA" id="ARBA00008215"/>
    </source>
</evidence>
<dbReference type="GO" id="GO:0038023">
    <property type="term" value="F:signaling receptor activity"/>
    <property type="evidence" value="ECO:0007669"/>
    <property type="project" value="InterPro"/>
</dbReference>
<dbReference type="InterPro" id="IPR013783">
    <property type="entry name" value="Ig-like_fold"/>
</dbReference>
<dbReference type="AlphaFoldDB" id="A0A8D0A0P0"/>
<evidence type="ECO:0000256" key="5">
    <source>
        <dbReference type="ARBA" id="ARBA00023136"/>
    </source>
</evidence>
<dbReference type="InterPro" id="IPR013106">
    <property type="entry name" value="Ig_V-set"/>
</dbReference>
<reference evidence="10" key="1">
    <citation type="submission" date="2025-08" db="UniProtKB">
        <authorList>
            <consortium name="Ensembl"/>
        </authorList>
    </citation>
    <scope>IDENTIFICATION</scope>
</reference>
<keyword evidence="4" id="KW-1133">Transmembrane helix</keyword>
<dbReference type="SUPFAM" id="SSF48726">
    <property type="entry name" value="Immunoglobulin"/>
    <property type="match status" value="1"/>
</dbReference>
<dbReference type="GO" id="GO:0016020">
    <property type="term" value="C:membrane"/>
    <property type="evidence" value="ECO:0007669"/>
    <property type="project" value="UniProtKB-SubCell"/>
</dbReference>
<dbReference type="Gene3D" id="2.60.40.10">
    <property type="entry name" value="Immunoglobulins"/>
    <property type="match status" value="2"/>
</dbReference>
<dbReference type="Pfam" id="PF07686">
    <property type="entry name" value="V-set"/>
    <property type="match status" value="1"/>
</dbReference>
<evidence type="ECO:0000259" key="9">
    <source>
        <dbReference type="PROSITE" id="PS50835"/>
    </source>
</evidence>
<evidence type="ECO:0000256" key="6">
    <source>
        <dbReference type="ARBA" id="ARBA00023157"/>
    </source>
</evidence>
<keyword evidence="7" id="KW-0675">Receptor</keyword>
<evidence type="ECO:0000256" key="4">
    <source>
        <dbReference type="ARBA" id="ARBA00022989"/>
    </source>
</evidence>
<evidence type="ECO:0000256" key="8">
    <source>
        <dbReference type="ARBA" id="ARBA00023180"/>
    </source>
</evidence>
<keyword evidence="5" id="KW-0472">Membrane</keyword>
<feature type="domain" description="Ig-like" evidence="9">
    <location>
        <begin position="13"/>
        <end position="117"/>
    </location>
</feature>
<dbReference type="PANTHER" id="PTHR21462">
    <property type="entry name" value="CELL SURFACE GLYCOPROTEIN OX2 RECEPTOR PRECURSOR"/>
    <property type="match status" value="1"/>
</dbReference>
<evidence type="ECO:0000256" key="1">
    <source>
        <dbReference type="ARBA" id="ARBA00004167"/>
    </source>
</evidence>
<keyword evidence="6" id="KW-1015">Disulfide bond</keyword>
<dbReference type="PANTHER" id="PTHR21462:SF2">
    <property type="entry name" value="CELL SURFACE GLYCOPROTEIN CD200 RECEPTOR 2"/>
    <property type="match status" value="1"/>
</dbReference>
<sequence length="220" mass="24598">NQSTSVNSSTSSPKIVRNSAFNLGSEVNLTCSNKTWNEMMFVTWTITLKNKHCSIGYSNEGRSDDLCKDGKSLRNTSSAQSYLHISNFSNNDVGVYNCESVYTGGNDNYRIHPNGISFFAVAVGPHISAWLEFKDNKMVAVCKAERGKPAANISWSHTGYSSTVEPGLDGFFTVESRLELLEGMDKENLSCAIRHPYWKEEKILWPKKQFKGQAFAEWIA</sequence>
<name>A0A8D0A0P0_SANLU</name>
<comment type="similarity">
    <text evidence="2">Belongs to the CD200R family.</text>
</comment>
<dbReference type="InterPro" id="IPR040012">
    <property type="entry name" value="CD200R"/>
</dbReference>
<dbReference type="PROSITE" id="PS50835">
    <property type="entry name" value="IG_LIKE"/>
    <property type="match status" value="2"/>
</dbReference>
<dbReference type="GO" id="GO:0009986">
    <property type="term" value="C:cell surface"/>
    <property type="evidence" value="ECO:0007669"/>
    <property type="project" value="UniProtKB-ARBA"/>
</dbReference>
<dbReference type="InterPro" id="IPR036179">
    <property type="entry name" value="Ig-like_dom_sf"/>
</dbReference>
<dbReference type="Proteomes" id="UP000694568">
    <property type="component" value="Unplaced"/>
</dbReference>
<keyword evidence="11" id="KW-1185">Reference proteome</keyword>
<dbReference type="Ensembl" id="ENSSLUT00000049027.1">
    <property type="protein sequence ID" value="ENSSLUP00000047579.1"/>
    <property type="gene ID" value="ENSSLUG00000020901.1"/>
</dbReference>
<dbReference type="InterPro" id="IPR007110">
    <property type="entry name" value="Ig-like_dom"/>
</dbReference>
<proteinExistence type="inferred from homology"/>
<evidence type="ECO:0000256" key="3">
    <source>
        <dbReference type="ARBA" id="ARBA00022692"/>
    </source>
</evidence>
<accession>A0A8D0A0P0</accession>
<dbReference type="Pfam" id="PF08205">
    <property type="entry name" value="C2-set_2"/>
    <property type="match status" value="1"/>
</dbReference>
<dbReference type="GO" id="GO:0150077">
    <property type="term" value="P:regulation of neuroinflammatory response"/>
    <property type="evidence" value="ECO:0007669"/>
    <property type="project" value="InterPro"/>
</dbReference>
<comment type="subcellular location">
    <subcellularLocation>
        <location evidence="1">Membrane</location>
        <topology evidence="1">Single-pass membrane protein</topology>
    </subcellularLocation>
</comment>
<evidence type="ECO:0000313" key="11">
    <source>
        <dbReference type="Proteomes" id="UP000694568"/>
    </source>
</evidence>
<dbReference type="InterPro" id="IPR013162">
    <property type="entry name" value="CD80_C2-set"/>
</dbReference>
<keyword evidence="3" id="KW-0812">Transmembrane</keyword>
<keyword evidence="8" id="KW-0325">Glycoprotein</keyword>